<dbReference type="InterPro" id="IPR006199">
    <property type="entry name" value="LexA_DNA-bd_dom"/>
</dbReference>
<feature type="domain" description="LexA repressor DNA-binding" evidence="1">
    <location>
        <begin position="31"/>
        <end position="91"/>
    </location>
</feature>
<evidence type="ECO:0000313" key="3">
    <source>
        <dbReference type="Proteomes" id="UP000237222"/>
    </source>
</evidence>
<dbReference type="InterPro" id="IPR036390">
    <property type="entry name" value="WH_DNA-bd_sf"/>
</dbReference>
<dbReference type="EMBL" id="PQGG01000038">
    <property type="protein sequence ID" value="POP51545.1"/>
    <property type="molecule type" value="Genomic_DNA"/>
</dbReference>
<dbReference type="Proteomes" id="UP000237222">
    <property type="component" value="Unassembled WGS sequence"/>
</dbReference>
<dbReference type="RefSeq" id="WP_103685587.1">
    <property type="nucleotide sequence ID" value="NZ_PQGG01000038.1"/>
</dbReference>
<dbReference type="GO" id="GO:0004252">
    <property type="term" value="F:serine-type endopeptidase activity"/>
    <property type="evidence" value="ECO:0007669"/>
    <property type="project" value="InterPro"/>
</dbReference>
<evidence type="ECO:0000259" key="1">
    <source>
        <dbReference type="Pfam" id="PF01726"/>
    </source>
</evidence>
<proteinExistence type="predicted"/>
<reference evidence="2" key="1">
    <citation type="submission" date="2018-01" db="EMBL/GenBank/DDBJ databases">
        <authorList>
            <person name="Yu X.-D."/>
        </authorList>
    </citation>
    <scope>NUCLEOTIDE SEQUENCE</scope>
    <source>
        <strain evidence="2">ZX-21</strain>
    </source>
</reference>
<dbReference type="InterPro" id="IPR036388">
    <property type="entry name" value="WH-like_DNA-bd_sf"/>
</dbReference>
<protein>
    <recommendedName>
        <fullName evidence="1">LexA repressor DNA-binding domain-containing protein</fullName>
    </recommendedName>
</protein>
<organism evidence="2 3">
    <name type="scientific">Zhongshania marina</name>
    <dbReference type="NCBI Taxonomy" id="2304603"/>
    <lineage>
        <taxon>Bacteria</taxon>
        <taxon>Pseudomonadati</taxon>
        <taxon>Pseudomonadota</taxon>
        <taxon>Gammaproteobacteria</taxon>
        <taxon>Cellvibrionales</taxon>
        <taxon>Spongiibacteraceae</taxon>
        <taxon>Zhongshania</taxon>
    </lineage>
</organism>
<evidence type="ECO:0000313" key="2">
    <source>
        <dbReference type="EMBL" id="POP51545.1"/>
    </source>
</evidence>
<dbReference type="SUPFAM" id="SSF46785">
    <property type="entry name" value="Winged helix' DNA-binding domain"/>
    <property type="match status" value="1"/>
</dbReference>
<gene>
    <name evidence="2" type="ORF">C0068_16545</name>
</gene>
<accession>A0A2S4HC29</accession>
<dbReference type="Pfam" id="PF01726">
    <property type="entry name" value="LexA_DNA_bind"/>
    <property type="match status" value="1"/>
</dbReference>
<sequence>MAFVELEAYANHQAENRVDGTMAEFLDELPPLTKKQEGVMRYLATFWSKNRHMPTQKQIGEAMGVQAAAAQGYVEALAKKGYVMRIAGRRRNLRFTSAGVEKLTLIGAPLEQRDLFEGND</sequence>
<dbReference type="GO" id="GO:0006508">
    <property type="term" value="P:proteolysis"/>
    <property type="evidence" value="ECO:0007669"/>
    <property type="project" value="InterPro"/>
</dbReference>
<dbReference type="AlphaFoldDB" id="A0A2S4HC29"/>
<name>A0A2S4HC29_9GAMM</name>
<comment type="caution">
    <text evidence="2">The sequence shown here is derived from an EMBL/GenBank/DDBJ whole genome shotgun (WGS) entry which is preliminary data.</text>
</comment>
<dbReference type="Gene3D" id="1.10.10.10">
    <property type="entry name" value="Winged helix-like DNA-binding domain superfamily/Winged helix DNA-binding domain"/>
    <property type="match status" value="1"/>
</dbReference>